<dbReference type="UniPathway" id="UPA00035">
    <property type="reaction ID" value="UER00043"/>
</dbReference>
<dbReference type="InterPro" id="IPR011060">
    <property type="entry name" value="RibuloseP-bd_barrel"/>
</dbReference>
<gene>
    <name evidence="10" type="ORF">Smic_17700</name>
</gene>
<dbReference type="AlphaFoldDB" id="A0A7J0CMT1"/>
<sequence>MDAGAKIIGVNARNLKDLKVDRSTFERVAPRSPTTSSRSPSPASGARTT</sequence>
<keyword evidence="4" id="KW-0028">Amino-acid biosynthesis</keyword>
<keyword evidence="6" id="KW-0057">Aromatic amino acid biosynthesis</keyword>
<evidence type="ECO:0000256" key="2">
    <source>
        <dbReference type="ARBA" id="ARBA00004696"/>
    </source>
</evidence>
<dbReference type="SUPFAM" id="SSF51366">
    <property type="entry name" value="Ribulose-phoshate binding barrel"/>
    <property type="match status" value="1"/>
</dbReference>
<proteinExistence type="predicted"/>
<keyword evidence="5" id="KW-0822">Tryptophan biosynthesis</keyword>
<dbReference type="Pfam" id="PF00218">
    <property type="entry name" value="IGPS"/>
    <property type="match status" value="1"/>
</dbReference>
<feature type="domain" description="Indole-3-glycerol phosphate synthase" evidence="9">
    <location>
        <begin position="2"/>
        <end position="34"/>
    </location>
</feature>
<accession>A0A7J0CMT1</accession>
<comment type="pathway">
    <text evidence="2">Amino-acid biosynthesis; L-tryptophan biosynthesis; L-tryptophan from chorismate: step 4/5.</text>
</comment>
<dbReference type="EC" id="4.1.1.48" evidence="3"/>
<feature type="compositionally biased region" description="Low complexity" evidence="8">
    <location>
        <begin position="30"/>
        <end position="49"/>
    </location>
</feature>
<comment type="catalytic activity">
    <reaction evidence="1">
        <text>1-(2-carboxyphenylamino)-1-deoxy-D-ribulose 5-phosphate + H(+) = (1S,2R)-1-C-(indol-3-yl)glycerol 3-phosphate + CO2 + H2O</text>
        <dbReference type="Rhea" id="RHEA:23476"/>
        <dbReference type="ChEBI" id="CHEBI:15377"/>
        <dbReference type="ChEBI" id="CHEBI:15378"/>
        <dbReference type="ChEBI" id="CHEBI:16526"/>
        <dbReference type="ChEBI" id="CHEBI:58613"/>
        <dbReference type="ChEBI" id="CHEBI:58866"/>
        <dbReference type="EC" id="4.1.1.48"/>
    </reaction>
</comment>
<evidence type="ECO:0000256" key="4">
    <source>
        <dbReference type="ARBA" id="ARBA00022605"/>
    </source>
</evidence>
<name>A0A7J0CMT1_STRMI</name>
<evidence type="ECO:0000256" key="3">
    <source>
        <dbReference type="ARBA" id="ARBA00012362"/>
    </source>
</evidence>
<dbReference type="GO" id="GO:0004425">
    <property type="term" value="F:indole-3-glycerol-phosphate synthase activity"/>
    <property type="evidence" value="ECO:0007669"/>
    <property type="project" value="UniProtKB-EC"/>
</dbReference>
<evidence type="ECO:0000256" key="8">
    <source>
        <dbReference type="SAM" id="MobiDB-lite"/>
    </source>
</evidence>
<evidence type="ECO:0000313" key="10">
    <source>
        <dbReference type="EMBL" id="GFN03214.1"/>
    </source>
</evidence>
<dbReference type="GO" id="GO:0000162">
    <property type="term" value="P:L-tryptophan biosynthetic process"/>
    <property type="evidence" value="ECO:0007669"/>
    <property type="project" value="UniProtKB-UniPathway"/>
</dbReference>
<evidence type="ECO:0000313" key="11">
    <source>
        <dbReference type="Proteomes" id="UP000498740"/>
    </source>
</evidence>
<evidence type="ECO:0000256" key="6">
    <source>
        <dbReference type="ARBA" id="ARBA00023141"/>
    </source>
</evidence>
<dbReference type="InterPro" id="IPR013785">
    <property type="entry name" value="Aldolase_TIM"/>
</dbReference>
<dbReference type="EMBL" id="BLWD01000001">
    <property type="protein sequence ID" value="GFN03214.1"/>
    <property type="molecule type" value="Genomic_DNA"/>
</dbReference>
<comment type="caution">
    <text evidence="10">The sequence shown here is derived from an EMBL/GenBank/DDBJ whole genome shotgun (WGS) entry which is preliminary data.</text>
</comment>
<evidence type="ECO:0000256" key="5">
    <source>
        <dbReference type="ARBA" id="ARBA00022822"/>
    </source>
</evidence>
<keyword evidence="7" id="KW-0456">Lyase</keyword>
<evidence type="ECO:0000256" key="7">
    <source>
        <dbReference type="ARBA" id="ARBA00023239"/>
    </source>
</evidence>
<evidence type="ECO:0000259" key="9">
    <source>
        <dbReference type="Pfam" id="PF00218"/>
    </source>
</evidence>
<dbReference type="InterPro" id="IPR013798">
    <property type="entry name" value="Indole-3-glycerol_P_synth_dom"/>
</dbReference>
<reference evidence="10 11" key="1">
    <citation type="submission" date="2020-05" db="EMBL/GenBank/DDBJ databases">
        <title>Whole genome shotgun sequence of Streptomyces microflavus NBRC 13062.</title>
        <authorList>
            <person name="Komaki H."/>
            <person name="Tamura T."/>
        </authorList>
    </citation>
    <scope>NUCLEOTIDE SEQUENCE [LARGE SCALE GENOMIC DNA]</scope>
    <source>
        <strain evidence="10 11">NBRC 13062</strain>
    </source>
</reference>
<feature type="region of interest" description="Disordered" evidence="8">
    <location>
        <begin position="23"/>
        <end position="49"/>
    </location>
</feature>
<organism evidence="10 11">
    <name type="scientific">Streptomyces microflavus</name>
    <name type="common">Streptomyces lipmanii</name>
    <dbReference type="NCBI Taxonomy" id="1919"/>
    <lineage>
        <taxon>Bacteria</taxon>
        <taxon>Bacillati</taxon>
        <taxon>Actinomycetota</taxon>
        <taxon>Actinomycetes</taxon>
        <taxon>Kitasatosporales</taxon>
        <taxon>Streptomycetaceae</taxon>
        <taxon>Streptomyces</taxon>
    </lineage>
</organism>
<protein>
    <recommendedName>
        <fullName evidence="3">indole-3-glycerol-phosphate synthase</fullName>
        <ecNumber evidence="3">4.1.1.48</ecNumber>
    </recommendedName>
</protein>
<dbReference type="Proteomes" id="UP000498740">
    <property type="component" value="Unassembled WGS sequence"/>
</dbReference>
<evidence type="ECO:0000256" key="1">
    <source>
        <dbReference type="ARBA" id="ARBA00001633"/>
    </source>
</evidence>
<dbReference type="Gene3D" id="3.20.20.70">
    <property type="entry name" value="Aldolase class I"/>
    <property type="match status" value="1"/>
</dbReference>